<evidence type="ECO:0000313" key="2">
    <source>
        <dbReference type="EMBL" id="GAA4686401.1"/>
    </source>
</evidence>
<feature type="transmembrane region" description="Helical" evidence="1">
    <location>
        <begin position="99"/>
        <end position="118"/>
    </location>
</feature>
<dbReference type="InterPro" id="IPR021218">
    <property type="entry name" value="DUF2784"/>
</dbReference>
<proteinExistence type="predicted"/>
<sequence>MAGVLGRGVAGVAWILHAAFIGFLVLGGFLAWAWPLLLVVHVGVAAWGLWIVRTRRPCPLTSLENAGRRRAGLPQLPPEGFIPHYLEGRLYPRTWTRGVEAAVGAVVVVSWVGAGVLLL</sequence>
<keyword evidence="3" id="KW-1185">Reference proteome</keyword>
<accession>A0ABP8WE81</accession>
<evidence type="ECO:0000256" key="1">
    <source>
        <dbReference type="SAM" id="Phobius"/>
    </source>
</evidence>
<dbReference type="Proteomes" id="UP001500621">
    <property type="component" value="Unassembled WGS sequence"/>
</dbReference>
<dbReference type="Pfam" id="PF10861">
    <property type="entry name" value="DUF2784"/>
    <property type="match status" value="1"/>
</dbReference>
<feature type="transmembrane region" description="Helical" evidence="1">
    <location>
        <begin position="7"/>
        <end position="26"/>
    </location>
</feature>
<evidence type="ECO:0008006" key="4">
    <source>
        <dbReference type="Google" id="ProtNLM"/>
    </source>
</evidence>
<keyword evidence="1" id="KW-0472">Membrane</keyword>
<dbReference type="RefSeq" id="WP_345266313.1">
    <property type="nucleotide sequence ID" value="NZ_BAABIM010000002.1"/>
</dbReference>
<organism evidence="2 3">
    <name type="scientific">Nocardioides nanhaiensis</name>
    <dbReference type="NCBI Taxonomy" id="1476871"/>
    <lineage>
        <taxon>Bacteria</taxon>
        <taxon>Bacillati</taxon>
        <taxon>Actinomycetota</taxon>
        <taxon>Actinomycetes</taxon>
        <taxon>Propionibacteriales</taxon>
        <taxon>Nocardioidaceae</taxon>
        <taxon>Nocardioides</taxon>
    </lineage>
</organism>
<gene>
    <name evidence="2" type="ORF">GCM10023226_25250</name>
</gene>
<feature type="transmembrane region" description="Helical" evidence="1">
    <location>
        <begin position="32"/>
        <end position="52"/>
    </location>
</feature>
<name>A0ABP8WE81_9ACTN</name>
<keyword evidence="1" id="KW-1133">Transmembrane helix</keyword>
<keyword evidence="1" id="KW-0812">Transmembrane</keyword>
<evidence type="ECO:0000313" key="3">
    <source>
        <dbReference type="Proteomes" id="UP001500621"/>
    </source>
</evidence>
<protein>
    <recommendedName>
        <fullName evidence="4">DUF2784 domain-containing protein</fullName>
    </recommendedName>
</protein>
<reference evidence="3" key="1">
    <citation type="journal article" date="2019" name="Int. J. Syst. Evol. Microbiol.">
        <title>The Global Catalogue of Microorganisms (GCM) 10K type strain sequencing project: providing services to taxonomists for standard genome sequencing and annotation.</title>
        <authorList>
            <consortium name="The Broad Institute Genomics Platform"/>
            <consortium name="The Broad Institute Genome Sequencing Center for Infectious Disease"/>
            <person name="Wu L."/>
            <person name="Ma J."/>
        </authorList>
    </citation>
    <scope>NUCLEOTIDE SEQUENCE [LARGE SCALE GENOMIC DNA]</scope>
    <source>
        <strain evidence="3">JCM 18127</strain>
    </source>
</reference>
<dbReference type="EMBL" id="BAABIM010000002">
    <property type="protein sequence ID" value="GAA4686401.1"/>
    <property type="molecule type" value="Genomic_DNA"/>
</dbReference>
<comment type="caution">
    <text evidence="2">The sequence shown here is derived from an EMBL/GenBank/DDBJ whole genome shotgun (WGS) entry which is preliminary data.</text>
</comment>